<dbReference type="OrthoDB" id="408631at2759"/>
<evidence type="ECO:0000313" key="5">
    <source>
        <dbReference type="EMBL" id="EPE05700.1"/>
    </source>
</evidence>
<dbReference type="VEuPathDB" id="FungiDB:F503_08231"/>
<keyword evidence="2 3" id="KW-0378">Hydrolase</keyword>
<dbReference type="HOGENOM" id="CLU_006586_10_5_1"/>
<reference evidence="5 6" key="1">
    <citation type="journal article" date="2013" name="BMC Genomics">
        <title>The genome and transcriptome of the pine saprophyte Ophiostoma piceae, and a comparison with the bark beetle-associated pine pathogen Grosmannia clavigera.</title>
        <authorList>
            <person name="Haridas S."/>
            <person name="Wang Y."/>
            <person name="Lim L."/>
            <person name="Massoumi Alamouti S."/>
            <person name="Jackman S."/>
            <person name="Docking R."/>
            <person name="Robertson G."/>
            <person name="Birol I."/>
            <person name="Bohlmann J."/>
            <person name="Breuil C."/>
        </authorList>
    </citation>
    <scope>NUCLEOTIDE SEQUENCE [LARGE SCALE GENOMIC DNA]</scope>
    <source>
        <strain evidence="5 6">UAMH 11346</strain>
    </source>
</reference>
<dbReference type="InterPro" id="IPR019826">
    <property type="entry name" value="Carboxylesterase_B_AS"/>
</dbReference>
<gene>
    <name evidence="5" type="ORF">F503_08231</name>
</gene>
<dbReference type="AlphaFoldDB" id="S3CXX3"/>
<dbReference type="Proteomes" id="UP000016923">
    <property type="component" value="Unassembled WGS sequence"/>
</dbReference>
<comment type="similarity">
    <text evidence="1 3">Belongs to the type-B carboxylesterase/lipase family.</text>
</comment>
<accession>S3CXX3</accession>
<dbReference type="OMA" id="FTCNTNY"/>
<dbReference type="GO" id="GO:0016787">
    <property type="term" value="F:hydrolase activity"/>
    <property type="evidence" value="ECO:0007669"/>
    <property type="project" value="UniProtKB-KW"/>
</dbReference>
<dbReference type="InterPro" id="IPR050309">
    <property type="entry name" value="Type-B_Carboxylest/Lipase"/>
</dbReference>
<dbReference type="STRING" id="1262450.S3CXX3"/>
<organism evidence="5 6">
    <name type="scientific">Ophiostoma piceae (strain UAMH 11346)</name>
    <name type="common">Sap stain fungus</name>
    <dbReference type="NCBI Taxonomy" id="1262450"/>
    <lineage>
        <taxon>Eukaryota</taxon>
        <taxon>Fungi</taxon>
        <taxon>Dikarya</taxon>
        <taxon>Ascomycota</taxon>
        <taxon>Pezizomycotina</taxon>
        <taxon>Sordariomycetes</taxon>
        <taxon>Sordariomycetidae</taxon>
        <taxon>Ophiostomatales</taxon>
        <taxon>Ophiostomataceae</taxon>
        <taxon>Ophiostoma</taxon>
    </lineage>
</organism>
<evidence type="ECO:0000256" key="2">
    <source>
        <dbReference type="ARBA" id="ARBA00022801"/>
    </source>
</evidence>
<dbReference type="EC" id="3.1.1.-" evidence="3"/>
<dbReference type="EMBL" id="KE148155">
    <property type="protein sequence ID" value="EPE05700.1"/>
    <property type="molecule type" value="Genomic_DNA"/>
</dbReference>
<evidence type="ECO:0000313" key="6">
    <source>
        <dbReference type="Proteomes" id="UP000016923"/>
    </source>
</evidence>
<dbReference type="Pfam" id="PF00135">
    <property type="entry name" value="COesterase"/>
    <property type="match status" value="1"/>
</dbReference>
<evidence type="ECO:0000256" key="3">
    <source>
        <dbReference type="RuleBase" id="RU361235"/>
    </source>
</evidence>
<name>S3CXX3_OPHP1</name>
<evidence type="ECO:0000259" key="4">
    <source>
        <dbReference type="Pfam" id="PF00135"/>
    </source>
</evidence>
<proteinExistence type="inferred from homology"/>
<protein>
    <recommendedName>
        <fullName evidence="3">Carboxylic ester hydrolase</fullName>
        <ecNumber evidence="3">3.1.1.-</ecNumber>
    </recommendedName>
</protein>
<feature type="domain" description="Carboxylesterase type B" evidence="4">
    <location>
        <begin position="46"/>
        <end position="545"/>
    </location>
</feature>
<dbReference type="ESTHER" id="ophp1-s3cxx3">
    <property type="family name" value="Fungal_carboxylesterase_lipase"/>
</dbReference>
<evidence type="ECO:0000256" key="1">
    <source>
        <dbReference type="ARBA" id="ARBA00005964"/>
    </source>
</evidence>
<dbReference type="InterPro" id="IPR029058">
    <property type="entry name" value="AB_hydrolase_fold"/>
</dbReference>
<dbReference type="SUPFAM" id="SSF53474">
    <property type="entry name" value="alpha/beta-Hydrolases"/>
    <property type="match status" value="1"/>
</dbReference>
<sequence>MLFEYAQYFLSLAGWRFPASTSEIIDYLNTSSAGQQLPIVDLGYALYYNFSNIRFAAPPLGQLRFQAPELPLDERSSGVQDGQIGYTCPQSLTAWVVTMDENGTPLNQTGNVTYEIPPHTADENEDCLFLDVVVPEAAMPTATAKPAKKGAPVLVWIYGGGYIMGSKSYWGNPSGLLAHNYASGREDMIFVSFNYRLGVFGWLAGPSVESDGTSNAGLYDQQMALEWVQKYIHLFGGDPDRVTVMGESAGGGSIITHIIASGVASRPKALFHQAIIQSPGLVKPATHAEAQSYHDDFLRVLNVESLAEARQLSSDVLIRANDEVLFGAPFGQFLFGPAIDSVYLPDNPSKLLAAGKYDQNMKIMLGHCPNEGHQFTPDITTEEEVKDFLHGFFRYSDSATVEYIRTVLYPPIYDGMLPYTTTRGRLDLMYSEYVFTCHTAHVSHVFGNKTYNYQYNNSYGYHTDDVGPTFMNGNESWGWQGIVNHTQASMLQEYITAFVVEGTPNAAHKIREFPVYRAESTILALSSEGEHIKKDPNANARCDFWNTGAL</sequence>
<dbReference type="InterPro" id="IPR019819">
    <property type="entry name" value="Carboxylesterase_B_CS"/>
</dbReference>
<dbReference type="eggNOG" id="KOG4389">
    <property type="taxonomic scope" value="Eukaryota"/>
</dbReference>
<dbReference type="Gene3D" id="3.40.50.1820">
    <property type="entry name" value="alpha/beta hydrolase"/>
    <property type="match status" value="1"/>
</dbReference>
<dbReference type="PANTHER" id="PTHR11559">
    <property type="entry name" value="CARBOXYLESTERASE"/>
    <property type="match status" value="1"/>
</dbReference>
<dbReference type="InterPro" id="IPR002018">
    <property type="entry name" value="CarbesteraseB"/>
</dbReference>
<dbReference type="PROSITE" id="PS00122">
    <property type="entry name" value="CARBOXYLESTERASE_B_1"/>
    <property type="match status" value="1"/>
</dbReference>
<dbReference type="PROSITE" id="PS00941">
    <property type="entry name" value="CARBOXYLESTERASE_B_2"/>
    <property type="match status" value="1"/>
</dbReference>
<keyword evidence="6" id="KW-1185">Reference proteome</keyword>